<gene>
    <name evidence="5" type="ORF">R6Y95_01485</name>
</gene>
<dbReference type="PROSITE" id="PS01031">
    <property type="entry name" value="SHSP"/>
    <property type="match status" value="1"/>
</dbReference>
<evidence type="ECO:0000256" key="2">
    <source>
        <dbReference type="RuleBase" id="RU003616"/>
    </source>
</evidence>
<protein>
    <submittedName>
        <fullName evidence="5">Hsp20/alpha crystallin family protein</fullName>
    </submittedName>
</protein>
<dbReference type="InterPro" id="IPR008978">
    <property type="entry name" value="HSP20-like_chaperone"/>
</dbReference>
<dbReference type="CDD" id="cd06464">
    <property type="entry name" value="ACD_sHsps-like"/>
    <property type="match status" value="1"/>
</dbReference>
<reference evidence="5 6" key="1">
    <citation type="submission" date="2023-10" db="EMBL/GenBank/DDBJ databases">
        <title>The complete genome sequence of Methanoculleus palmolei DSM 4273.</title>
        <authorList>
            <person name="Lai S.-J."/>
            <person name="You Y.-T."/>
            <person name="Chen S.-C."/>
        </authorList>
    </citation>
    <scope>NUCLEOTIDE SEQUENCE [LARGE SCALE GENOMIC DNA]</scope>
    <source>
        <strain evidence="5 6">DSM 4273</strain>
    </source>
</reference>
<evidence type="ECO:0000256" key="3">
    <source>
        <dbReference type="SAM" id="MobiDB-lite"/>
    </source>
</evidence>
<organism evidence="5 6">
    <name type="scientific">Methanoculleus palmolei</name>
    <dbReference type="NCBI Taxonomy" id="72612"/>
    <lineage>
        <taxon>Archaea</taxon>
        <taxon>Methanobacteriati</taxon>
        <taxon>Methanobacteriota</taxon>
        <taxon>Stenosarchaea group</taxon>
        <taxon>Methanomicrobia</taxon>
        <taxon>Methanomicrobiales</taxon>
        <taxon>Methanomicrobiaceae</taxon>
        <taxon>Methanoculleus</taxon>
    </lineage>
</organism>
<feature type="compositionally biased region" description="Basic and acidic residues" evidence="3">
    <location>
        <begin position="1"/>
        <end position="17"/>
    </location>
</feature>
<evidence type="ECO:0000256" key="1">
    <source>
        <dbReference type="PROSITE-ProRule" id="PRU00285"/>
    </source>
</evidence>
<sequence length="144" mass="15837">MSRREDNPFGSKRRDIDSPPVSRWSGRDFRGLSADFRVDILDHDDEVIVVAELPGAEENAIRVNLLNPQTLRITARRAGPSEEESGGGYSILERGNGILSRLIRLPASVTEEGAGTGFKNGVLEVRLRKMRGQSEPGGKEIPIE</sequence>
<feature type="domain" description="SHSP" evidence="4">
    <location>
        <begin position="29"/>
        <end position="144"/>
    </location>
</feature>
<proteinExistence type="inferred from homology"/>
<dbReference type="AlphaFoldDB" id="A0ABD8AAF7"/>
<dbReference type="InterPro" id="IPR002068">
    <property type="entry name" value="A-crystallin/Hsp20_dom"/>
</dbReference>
<dbReference type="Gene3D" id="2.60.40.790">
    <property type="match status" value="1"/>
</dbReference>
<accession>A0ABD8AAF7</accession>
<comment type="similarity">
    <text evidence="1 2">Belongs to the small heat shock protein (HSP20) family.</text>
</comment>
<dbReference type="Pfam" id="PF00011">
    <property type="entry name" value="HSP20"/>
    <property type="match status" value="1"/>
</dbReference>
<keyword evidence="6" id="KW-1185">Reference proteome</keyword>
<feature type="region of interest" description="Disordered" evidence="3">
    <location>
        <begin position="1"/>
        <end position="27"/>
    </location>
</feature>
<dbReference type="Proteomes" id="UP001626603">
    <property type="component" value="Chromosome"/>
</dbReference>
<name>A0ABD8AAF7_9EURY</name>
<evidence type="ECO:0000259" key="4">
    <source>
        <dbReference type="PROSITE" id="PS01031"/>
    </source>
</evidence>
<evidence type="ECO:0000313" key="6">
    <source>
        <dbReference type="Proteomes" id="UP001626603"/>
    </source>
</evidence>
<dbReference type="EMBL" id="CP137641">
    <property type="protein sequence ID" value="WOX56023.1"/>
    <property type="molecule type" value="Genomic_DNA"/>
</dbReference>
<dbReference type="SUPFAM" id="SSF49764">
    <property type="entry name" value="HSP20-like chaperones"/>
    <property type="match status" value="1"/>
</dbReference>
<evidence type="ECO:0000313" key="5">
    <source>
        <dbReference type="EMBL" id="WOX56023.1"/>
    </source>
</evidence>